<dbReference type="InterPro" id="IPR036188">
    <property type="entry name" value="FAD/NAD-bd_sf"/>
</dbReference>
<dbReference type="EMBL" id="JBHTIA010000003">
    <property type="protein sequence ID" value="MFD0765017.1"/>
    <property type="molecule type" value="Genomic_DNA"/>
</dbReference>
<dbReference type="Pfam" id="PF01494">
    <property type="entry name" value="FAD_binding_3"/>
    <property type="match status" value="1"/>
</dbReference>
<dbReference type="RefSeq" id="WP_377141447.1">
    <property type="nucleotide sequence ID" value="NZ_JBHTIA010000003.1"/>
</dbReference>
<evidence type="ECO:0000259" key="1">
    <source>
        <dbReference type="Pfam" id="PF01494"/>
    </source>
</evidence>
<sequence>MEAIKNKTVLISGASIAGFSAAWWMNDIGYHVTVVELANEPRVAGGAVNIEGPALEATKRMGIFEQLKAERLNVELIEFKDAGDVTVGSMPMPTDITQLPDDEIEIERDKFIGILHEKLKDDVEFIFNDRVTALSESQDGVIATFKNGTERSFDLVLGCDGSHSGIRKLWFGPEKDYEHFLKAYFSITIVNKLLVKQKTMQMYNVPDKAVMLNAYKNKTDIIFCFYADEQIPYDYRNIQQQRQIITDQFTGQSWRAAELLEEVQNLPDFYFDKFCQIKMPAWTKGRVALVGDSGYCASPAAGKGASLSVAGAAALADALVKHNGDLEPAFADYDKALRPFVEEVQAIAELNVKENFVPRTEEAIRERNEKGF</sequence>
<gene>
    <name evidence="2" type="ORF">ACFQZI_09130</name>
</gene>
<keyword evidence="3" id="KW-1185">Reference proteome</keyword>
<organism evidence="2 3">
    <name type="scientific">Mucilaginibacter lutimaris</name>
    <dbReference type="NCBI Taxonomy" id="931629"/>
    <lineage>
        <taxon>Bacteria</taxon>
        <taxon>Pseudomonadati</taxon>
        <taxon>Bacteroidota</taxon>
        <taxon>Sphingobacteriia</taxon>
        <taxon>Sphingobacteriales</taxon>
        <taxon>Sphingobacteriaceae</taxon>
        <taxon>Mucilaginibacter</taxon>
    </lineage>
</organism>
<name>A0ABW2ZFR5_9SPHI</name>
<dbReference type="InterPro" id="IPR002938">
    <property type="entry name" value="FAD-bd"/>
</dbReference>
<feature type="domain" description="FAD-binding" evidence="1">
    <location>
        <begin position="8"/>
        <end position="322"/>
    </location>
</feature>
<dbReference type="Gene3D" id="3.50.50.60">
    <property type="entry name" value="FAD/NAD(P)-binding domain"/>
    <property type="match status" value="1"/>
</dbReference>
<evidence type="ECO:0000313" key="3">
    <source>
        <dbReference type="Proteomes" id="UP001597073"/>
    </source>
</evidence>
<proteinExistence type="predicted"/>
<dbReference type="SUPFAM" id="SSF51905">
    <property type="entry name" value="FAD/NAD(P)-binding domain"/>
    <property type="match status" value="1"/>
</dbReference>
<protein>
    <submittedName>
        <fullName evidence="2">FAD-dependent monooxygenase</fullName>
    </submittedName>
</protein>
<accession>A0ABW2ZFR5</accession>
<dbReference type="PANTHER" id="PTHR46865">
    <property type="entry name" value="OXIDOREDUCTASE-RELATED"/>
    <property type="match status" value="1"/>
</dbReference>
<dbReference type="PANTHER" id="PTHR46865:SF2">
    <property type="entry name" value="MONOOXYGENASE"/>
    <property type="match status" value="1"/>
</dbReference>
<comment type="caution">
    <text evidence="2">The sequence shown here is derived from an EMBL/GenBank/DDBJ whole genome shotgun (WGS) entry which is preliminary data.</text>
</comment>
<dbReference type="PRINTS" id="PR00420">
    <property type="entry name" value="RNGMNOXGNASE"/>
</dbReference>
<evidence type="ECO:0000313" key="2">
    <source>
        <dbReference type="EMBL" id="MFD0765017.1"/>
    </source>
</evidence>
<dbReference type="Proteomes" id="UP001597073">
    <property type="component" value="Unassembled WGS sequence"/>
</dbReference>
<dbReference type="Gene3D" id="3.30.9.10">
    <property type="entry name" value="D-Amino Acid Oxidase, subunit A, domain 2"/>
    <property type="match status" value="1"/>
</dbReference>
<dbReference type="InterPro" id="IPR051704">
    <property type="entry name" value="FAD_aromatic-hydroxylase"/>
</dbReference>
<dbReference type="GO" id="GO:0004497">
    <property type="term" value="F:monooxygenase activity"/>
    <property type="evidence" value="ECO:0007669"/>
    <property type="project" value="UniProtKB-KW"/>
</dbReference>
<keyword evidence="2" id="KW-0503">Monooxygenase</keyword>
<keyword evidence="2" id="KW-0560">Oxidoreductase</keyword>
<reference evidence="3" key="1">
    <citation type="journal article" date="2019" name="Int. J. Syst. Evol. Microbiol.">
        <title>The Global Catalogue of Microorganisms (GCM) 10K type strain sequencing project: providing services to taxonomists for standard genome sequencing and annotation.</title>
        <authorList>
            <consortium name="The Broad Institute Genomics Platform"/>
            <consortium name="The Broad Institute Genome Sequencing Center for Infectious Disease"/>
            <person name="Wu L."/>
            <person name="Ma J."/>
        </authorList>
    </citation>
    <scope>NUCLEOTIDE SEQUENCE [LARGE SCALE GENOMIC DNA]</scope>
    <source>
        <strain evidence="3">CCUG 60742</strain>
    </source>
</reference>